<reference evidence="2" key="1">
    <citation type="journal article" date="2014" name="Int. J. Syst. Evol. Microbiol.">
        <title>Complete genome sequence of Corynebacterium casei LMG S-19264T (=DSM 44701T), isolated from a smear-ripened cheese.</title>
        <authorList>
            <consortium name="US DOE Joint Genome Institute (JGI-PGF)"/>
            <person name="Walter F."/>
            <person name="Albersmeier A."/>
            <person name="Kalinowski J."/>
            <person name="Ruckert C."/>
        </authorList>
    </citation>
    <scope>NUCLEOTIDE SEQUENCE</scope>
    <source>
        <strain evidence="2">CGMCC 4.7398</strain>
    </source>
</reference>
<sequence>MRTISRFTAAVASVGVAAALAVAAPAQASDTSDIAAAPTSASQMAPTEAVYYRSCVPALHEPAQVRSCVYLHKDGPQFLGEAHVTDVVGGRNYNVMVLDLKIQGYLGGQWRPVSNTWKADRDGWFEKRDTVQHTNWGTCSGAGETIPLRTAVTVRYQHVSGGTTTTVTRYSPSALFRCP</sequence>
<evidence type="ECO:0000313" key="2">
    <source>
        <dbReference type="EMBL" id="GHH79747.1"/>
    </source>
</evidence>
<feature type="signal peptide" evidence="1">
    <location>
        <begin position="1"/>
        <end position="28"/>
    </location>
</feature>
<evidence type="ECO:0008006" key="4">
    <source>
        <dbReference type="Google" id="ProtNLM"/>
    </source>
</evidence>
<organism evidence="2 3">
    <name type="scientific">Promicromonospora soli</name>
    <dbReference type="NCBI Taxonomy" id="2035533"/>
    <lineage>
        <taxon>Bacteria</taxon>
        <taxon>Bacillati</taxon>
        <taxon>Actinomycetota</taxon>
        <taxon>Actinomycetes</taxon>
        <taxon>Micrococcales</taxon>
        <taxon>Promicromonosporaceae</taxon>
        <taxon>Promicromonospora</taxon>
    </lineage>
</organism>
<dbReference type="EMBL" id="BNAS01000010">
    <property type="protein sequence ID" value="GHH79747.1"/>
    <property type="molecule type" value="Genomic_DNA"/>
</dbReference>
<evidence type="ECO:0000256" key="1">
    <source>
        <dbReference type="SAM" id="SignalP"/>
    </source>
</evidence>
<keyword evidence="1" id="KW-0732">Signal</keyword>
<gene>
    <name evidence="2" type="ORF">GCM10017772_46250</name>
</gene>
<evidence type="ECO:0000313" key="3">
    <source>
        <dbReference type="Proteomes" id="UP000627369"/>
    </source>
</evidence>
<keyword evidence="3" id="KW-1185">Reference proteome</keyword>
<dbReference type="AlphaFoldDB" id="A0A919G7S6"/>
<accession>A0A919G7S6</accession>
<protein>
    <recommendedName>
        <fullName evidence="4">Secreted protein</fullName>
    </recommendedName>
</protein>
<dbReference type="RefSeq" id="WP_189671667.1">
    <property type="nucleotide sequence ID" value="NZ_BNAS01000010.1"/>
</dbReference>
<reference evidence="2" key="2">
    <citation type="submission" date="2020-09" db="EMBL/GenBank/DDBJ databases">
        <authorList>
            <person name="Sun Q."/>
            <person name="Zhou Y."/>
        </authorList>
    </citation>
    <scope>NUCLEOTIDE SEQUENCE</scope>
    <source>
        <strain evidence="2">CGMCC 4.7398</strain>
    </source>
</reference>
<proteinExistence type="predicted"/>
<comment type="caution">
    <text evidence="2">The sequence shown here is derived from an EMBL/GenBank/DDBJ whole genome shotgun (WGS) entry which is preliminary data.</text>
</comment>
<name>A0A919G7S6_9MICO</name>
<dbReference type="Proteomes" id="UP000627369">
    <property type="component" value="Unassembled WGS sequence"/>
</dbReference>
<feature type="chain" id="PRO_5037503188" description="Secreted protein" evidence="1">
    <location>
        <begin position="29"/>
        <end position="179"/>
    </location>
</feature>